<dbReference type="EMBL" id="KY684113">
    <property type="protein sequence ID" value="ARF12465.1"/>
    <property type="molecule type" value="Genomic_DNA"/>
</dbReference>
<keyword evidence="1" id="KW-0677">Repeat</keyword>
<name>A0A1V0SL46_9VIRU</name>
<dbReference type="PANTHER" id="PTHR32134">
    <property type="entry name" value="FNIP REPEAT-CONTAINING PROTEIN"/>
    <property type="match status" value="1"/>
</dbReference>
<evidence type="ECO:0000256" key="1">
    <source>
        <dbReference type="ARBA" id="ARBA00022737"/>
    </source>
</evidence>
<organism evidence="2">
    <name type="scientific">Klosneuvirus KNV1</name>
    <dbReference type="NCBI Taxonomy" id="1977640"/>
    <lineage>
        <taxon>Viruses</taxon>
        <taxon>Varidnaviria</taxon>
        <taxon>Bamfordvirae</taxon>
        <taxon>Nucleocytoviricota</taxon>
        <taxon>Megaviricetes</taxon>
        <taxon>Imitervirales</taxon>
        <taxon>Mimiviridae</taxon>
        <taxon>Klosneuvirinae</taxon>
        <taxon>Klosneuvirus</taxon>
    </lineage>
</organism>
<sequence length="486" mass="57054">MLPRDIIFEISKYAHRIALLNLLSTCKLYKSFDDIYFDKYALNLKCKINKLNGKKYHQIANIITKCTKVIYNIKDNSCSGGFLNADKTSWLSFGDKFNDELVNLPRNIKILKLGNKFNKSFDNINNIVYSNSFYRGDQLKLHRSHRNHISFYNLHTLVLGKRFNQPIDGLLPPTLKRLFLGRDFDQSVDNLPNGLEVLHLGKNFNHPVDKLPSGLLELVVGESFNQSIDNLPDSIIILKKNNKSYRNTYNYPINKLPLNLEEFCWNFISYVQQGSYVLPKKIRKLQLTDINDDKLLEWIGDISRFELLHINMSKFYNGRFISNKLYYCSKIQKIINIGYNWHKLLAYNCDLFTKIKHLTYSHNGYDPNFQLNSNELNSFTELETLHTDTIENIDEVPQYIKYLIVSNINNLTKYGFFDNMYTNHYDIIAKIPVELKTLTILGPYNLEYFAQLDKLTINLNNPYKNELKEKYKDKLAVVSYYNFFDL</sequence>
<reference evidence="2" key="1">
    <citation type="journal article" date="2017" name="Science">
        <title>Giant viruses with an expanded complement of translation system components.</title>
        <authorList>
            <person name="Schulz F."/>
            <person name="Yutin N."/>
            <person name="Ivanova N.N."/>
            <person name="Ortega D.R."/>
            <person name="Lee T.K."/>
            <person name="Vierheilig J."/>
            <person name="Daims H."/>
            <person name="Horn M."/>
            <person name="Wagner M."/>
            <person name="Jensen G.J."/>
            <person name="Kyrpides N.C."/>
            <person name="Koonin E.V."/>
            <person name="Woyke T."/>
        </authorList>
    </citation>
    <scope>NUCLEOTIDE SEQUENCE</scope>
    <source>
        <strain evidence="2">KNV1</strain>
    </source>
</reference>
<evidence type="ECO:0000313" key="2">
    <source>
        <dbReference type="EMBL" id="ARF12465.1"/>
    </source>
</evidence>
<proteinExistence type="predicted"/>
<accession>A0A1V0SL46</accession>
<protein>
    <submittedName>
        <fullName evidence="2">FNIP repeat protein</fullName>
    </submittedName>
</protein>
<dbReference type="InterPro" id="IPR051251">
    <property type="entry name" value="STK_FNIP-Repeat"/>
</dbReference>
<dbReference type="PANTHER" id="PTHR32134:SF92">
    <property type="entry name" value="FNIP REPEAT-CONTAINING PROTEIN"/>
    <property type="match status" value="1"/>
</dbReference>
<dbReference type="InterPro" id="IPR008615">
    <property type="entry name" value="FNIP"/>
</dbReference>
<gene>
    <name evidence="2" type="ORF">Klosneuvirus_6_27</name>
</gene>
<dbReference type="Pfam" id="PF05725">
    <property type="entry name" value="FNIP"/>
    <property type="match status" value="1"/>
</dbReference>